<keyword evidence="5" id="KW-0732">Signal</keyword>
<dbReference type="AlphaFoldDB" id="A0A1Y2M3X1"/>
<dbReference type="CDD" id="cd07061">
    <property type="entry name" value="HP_HAP_like"/>
    <property type="match status" value="1"/>
</dbReference>
<feature type="disulfide bond" evidence="4">
    <location>
        <begin position="313"/>
        <end position="326"/>
    </location>
</feature>
<protein>
    <recommendedName>
        <fullName evidence="8">3-phytase</fullName>
    </recommendedName>
</protein>
<evidence type="ECO:0000313" key="6">
    <source>
        <dbReference type="EMBL" id="OSS50509.1"/>
    </source>
</evidence>
<keyword evidence="4" id="KW-1015">Disulfide bond</keyword>
<feature type="disulfide bond" evidence="4">
    <location>
        <begin position="113"/>
        <end position="436"/>
    </location>
</feature>
<name>A0A1Y2M3X1_EPING</name>
<evidence type="ECO:0000256" key="5">
    <source>
        <dbReference type="SAM" id="SignalP"/>
    </source>
</evidence>
<dbReference type="GO" id="GO:0003993">
    <property type="term" value="F:acid phosphatase activity"/>
    <property type="evidence" value="ECO:0007669"/>
    <property type="project" value="TreeGrafter"/>
</dbReference>
<evidence type="ECO:0000256" key="1">
    <source>
        <dbReference type="ARBA" id="ARBA00022801"/>
    </source>
</evidence>
<dbReference type="FunCoup" id="A0A1Y2M3X1">
    <property type="interactions" value="419"/>
</dbReference>
<dbReference type="InterPro" id="IPR016274">
    <property type="entry name" value="Histidine_acid_Pase_euk"/>
</dbReference>
<feature type="active site" description="Proton donor" evidence="3">
    <location>
        <position position="387"/>
    </location>
</feature>
<feature type="signal peptide" evidence="5">
    <location>
        <begin position="1"/>
        <end position="23"/>
    </location>
</feature>
<dbReference type="SUPFAM" id="SSF53254">
    <property type="entry name" value="Phosphoglycerate mutase-like"/>
    <property type="match status" value="1"/>
</dbReference>
<dbReference type="Pfam" id="PF00328">
    <property type="entry name" value="His_Phos_2"/>
    <property type="match status" value="1"/>
</dbReference>
<dbReference type="Gene3D" id="3.40.50.1240">
    <property type="entry name" value="Phosphoglycerate mutase-like"/>
    <property type="match status" value="1"/>
</dbReference>
<feature type="chain" id="PRO_5010991012" description="3-phytase" evidence="5">
    <location>
        <begin position="24"/>
        <end position="523"/>
    </location>
</feature>
<evidence type="ECO:0000256" key="4">
    <source>
        <dbReference type="PIRSR" id="PIRSR000894-2"/>
    </source>
</evidence>
<dbReference type="EMBL" id="KZ107842">
    <property type="protein sequence ID" value="OSS50509.1"/>
    <property type="molecule type" value="Genomic_DNA"/>
</dbReference>
<sequence>MSNRVLQLCGLVATLLALYWGYSTQCSSTCLLTGSPDKQRSHNGYLDYECAGKPHQSSWGSWWHPQRGDGSRHERAGQKTKDWNILYHLGGNGPWVEKMIDVVETGIAVPEGCQVEQVHMMARHAERYPTKAAGRNQRAVVEKMKNSGVQFTGNLAFFNTWDLFWNDDRHLEQLTSTGPFSGRLGSFTTGVRLRTRYEQLFSRAVALNQTTHWASGSQRVIETARHFALGFFGLDTSTHLQVISERKSLGGDTLTPGRTCLANLVDVEEGKAKGYRLMGAYRETYLPRIAARLSSATGVNFTQQDVFSMQEMCGFETTVRGRSDWCDVFSQKEFLAFEYARDILHYYRAGPGQKYAAAMGWLWLNATTNLMVEGPAAGPLFFSFVHDGDIAPMITALDVINDPDHLPVTHIAHERKWRKSQVSPMGGRIVLEVLSCKANQSLDGRSKSREGFSEDKDMHGKFVRLNINDGITALPDCASGPGKSCPLSQFVARTKRRGEEVGGFKELCRLEEGDAEGISFLKQ</sequence>
<feature type="active site" description="Nucleophile" evidence="3">
    <location>
        <position position="124"/>
    </location>
</feature>
<dbReference type="OMA" id="RGRSDWC"/>
<organism evidence="6 7">
    <name type="scientific">Epicoccum nigrum</name>
    <name type="common">Soil fungus</name>
    <name type="synonym">Epicoccum purpurascens</name>
    <dbReference type="NCBI Taxonomy" id="105696"/>
    <lineage>
        <taxon>Eukaryota</taxon>
        <taxon>Fungi</taxon>
        <taxon>Dikarya</taxon>
        <taxon>Ascomycota</taxon>
        <taxon>Pezizomycotina</taxon>
        <taxon>Dothideomycetes</taxon>
        <taxon>Pleosporomycetidae</taxon>
        <taxon>Pleosporales</taxon>
        <taxon>Pleosporineae</taxon>
        <taxon>Didymellaceae</taxon>
        <taxon>Epicoccum</taxon>
    </lineage>
</organism>
<proteinExistence type="predicted"/>
<dbReference type="PIRSF" id="PIRSF000894">
    <property type="entry name" value="Acid_phosphatase"/>
    <property type="match status" value="1"/>
</dbReference>
<dbReference type="InterPro" id="IPR029033">
    <property type="entry name" value="His_PPase_superfam"/>
</dbReference>
<dbReference type="STRING" id="105696.A0A1Y2M3X1"/>
<feature type="disulfide bond" evidence="4">
    <location>
        <begin position="477"/>
        <end position="485"/>
    </location>
</feature>
<dbReference type="InterPro" id="IPR000560">
    <property type="entry name" value="His_Pase_clade-2"/>
</dbReference>
<gene>
    <name evidence="6" type="ORF">B5807_04716</name>
</gene>
<dbReference type="GO" id="GO:0009277">
    <property type="term" value="C:fungal-type cell wall"/>
    <property type="evidence" value="ECO:0007669"/>
    <property type="project" value="TreeGrafter"/>
</dbReference>
<dbReference type="PANTHER" id="PTHR20963:SF18">
    <property type="entry name" value="ACID PHOSPHATASE PHO11-RELATED"/>
    <property type="match status" value="1"/>
</dbReference>
<evidence type="ECO:0000256" key="3">
    <source>
        <dbReference type="PIRSR" id="PIRSR000894-1"/>
    </source>
</evidence>
<evidence type="ECO:0000313" key="7">
    <source>
        <dbReference type="Proteomes" id="UP000193240"/>
    </source>
</evidence>
<keyword evidence="1" id="KW-0378">Hydrolase</keyword>
<keyword evidence="7" id="KW-1185">Reference proteome</keyword>
<evidence type="ECO:0008006" key="8">
    <source>
        <dbReference type="Google" id="ProtNLM"/>
    </source>
</evidence>
<evidence type="ECO:0000256" key="2">
    <source>
        <dbReference type="ARBA" id="ARBA00023180"/>
    </source>
</evidence>
<dbReference type="Proteomes" id="UP000193240">
    <property type="component" value="Unassembled WGS sequence"/>
</dbReference>
<accession>A0A1Y2M3X1</accession>
<dbReference type="InParanoid" id="A0A1Y2M3X1"/>
<dbReference type="PANTHER" id="PTHR20963">
    <property type="entry name" value="MULTIPLE INOSITOL POLYPHOSPHATE PHOSPHATASE-RELATED"/>
    <property type="match status" value="1"/>
</dbReference>
<keyword evidence="2" id="KW-0325">Glycoprotein</keyword>
<reference evidence="6 7" key="1">
    <citation type="journal article" date="2017" name="Genome Announc.">
        <title>Genome sequence of the saprophytic ascomycete Epicoccum nigrum ICMP 19927 strain isolated from New Zealand.</title>
        <authorList>
            <person name="Fokin M."/>
            <person name="Fleetwood D."/>
            <person name="Weir B.S."/>
            <person name="Villas-Boas S.G."/>
        </authorList>
    </citation>
    <scope>NUCLEOTIDE SEQUENCE [LARGE SCALE GENOMIC DNA]</scope>
    <source>
        <strain evidence="6 7">ICMP 19927</strain>
    </source>
</reference>